<feature type="signal peptide" evidence="1">
    <location>
        <begin position="1"/>
        <end position="31"/>
    </location>
</feature>
<evidence type="ECO:0000256" key="1">
    <source>
        <dbReference type="SAM" id="SignalP"/>
    </source>
</evidence>
<dbReference type="PROSITE" id="PS51257">
    <property type="entry name" value="PROKAR_LIPOPROTEIN"/>
    <property type="match status" value="1"/>
</dbReference>
<reference evidence="2 3" key="1">
    <citation type="submission" date="2022-11" db="EMBL/GenBank/DDBJ databases">
        <title>Deinococcus ZS9-10, Low Temperature and Draught-tolerating, UV-resistant Bacteria from Continental Antarctica.</title>
        <authorList>
            <person name="Cheng L."/>
        </authorList>
    </citation>
    <scope>NUCLEOTIDE SEQUENCE [LARGE SCALE GENOMIC DNA]</scope>
    <source>
        <strain evidence="2 3">ZS9-10</strain>
    </source>
</reference>
<keyword evidence="1" id="KW-0732">Signal</keyword>
<evidence type="ECO:0000313" key="2">
    <source>
        <dbReference type="EMBL" id="MDV6375358.1"/>
    </source>
</evidence>
<proteinExistence type="predicted"/>
<sequence>MKRYTTAKLILFSVALALGGCSSVPDSSAMAASPAPVPGPALVLSAQPDHLVFSGTRDGTGAGASAVQTVTLRNNSEAPAVVSGVGFGGSPEAFALVSPPAFPQTLAPGKSLSLSVRLLPGSAVGVLRTTLNVLDNAVAVGAVPLSGLRALGLEGDQEPTLAQIADALDYRVNVGSSNLLLGTGAGLIGDEVAAPLFERVSAAPVVLRPVARYSPDGPSAYGFFVPEDGAARTQVLGTMTVGGHQTLNPPLQAGSQGSFDPGSAAFGIYLAASSYAQQDTLTLDRLNTGPTRHAVRVYPLRDRAGQVIPGSYLLAFEPSANGDYQDAVFVLENVRPVAAK</sequence>
<dbReference type="InterPro" id="IPR013783">
    <property type="entry name" value="Ig-like_fold"/>
</dbReference>
<dbReference type="Proteomes" id="UP001276150">
    <property type="component" value="Unassembled WGS sequence"/>
</dbReference>
<gene>
    <name evidence="2" type="ORF">ORD21_12230</name>
</gene>
<organism evidence="2 3">
    <name type="scientific">Deinococcus arenicola</name>
    <dbReference type="NCBI Taxonomy" id="2994950"/>
    <lineage>
        <taxon>Bacteria</taxon>
        <taxon>Thermotogati</taxon>
        <taxon>Deinococcota</taxon>
        <taxon>Deinococci</taxon>
        <taxon>Deinococcales</taxon>
        <taxon>Deinococcaceae</taxon>
        <taxon>Deinococcus</taxon>
    </lineage>
</organism>
<keyword evidence="3" id="KW-1185">Reference proteome</keyword>
<comment type="caution">
    <text evidence="2">The sequence shown here is derived from an EMBL/GenBank/DDBJ whole genome shotgun (WGS) entry which is preliminary data.</text>
</comment>
<accession>A0ABU4DSJ6</accession>
<dbReference type="RefSeq" id="WP_317640696.1">
    <property type="nucleotide sequence ID" value="NZ_JAPMIV010000024.1"/>
</dbReference>
<evidence type="ECO:0000313" key="3">
    <source>
        <dbReference type="Proteomes" id="UP001276150"/>
    </source>
</evidence>
<evidence type="ECO:0008006" key="4">
    <source>
        <dbReference type="Google" id="ProtNLM"/>
    </source>
</evidence>
<name>A0ABU4DSJ6_9DEIO</name>
<feature type="chain" id="PRO_5046865699" description="Choice-of-anchor D domain-containing protein" evidence="1">
    <location>
        <begin position="32"/>
        <end position="340"/>
    </location>
</feature>
<dbReference type="Gene3D" id="2.60.40.10">
    <property type="entry name" value="Immunoglobulins"/>
    <property type="match status" value="1"/>
</dbReference>
<protein>
    <recommendedName>
        <fullName evidence="4">Choice-of-anchor D domain-containing protein</fullName>
    </recommendedName>
</protein>
<dbReference type="EMBL" id="JAPMIV010000024">
    <property type="protein sequence ID" value="MDV6375358.1"/>
    <property type="molecule type" value="Genomic_DNA"/>
</dbReference>